<dbReference type="InterPro" id="IPR029024">
    <property type="entry name" value="TerB-like"/>
</dbReference>
<comment type="caution">
    <text evidence="1">The sequence shown here is derived from an EMBL/GenBank/DDBJ whole genome shotgun (WGS) entry which is preliminary data.</text>
</comment>
<reference evidence="1 2" key="1">
    <citation type="submission" date="2017-08" db="EMBL/GenBank/DDBJ databases">
        <title>Infants hospitalized years apart are colonized by the same room-sourced microbial strains.</title>
        <authorList>
            <person name="Brooks B."/>
            <person name="Olm M.R."/>
            <person name="Firek B.A."/>
            <person name="Baker R."/>
            <person name="Thomas B.C."/>
            <person name="Morowitz M.J."/>
            <person name="Banfield J.F."/>
        </authorList>
    </citation>
    <scope>NUCLEOTIDE SEQUENCE [LARGE SCALE GENOMIC DNA]</scope>
    <source>
        <strain evidence="1">S2_003_000_R2_14</strain>
    </source>
</reference>
<name>A0A2W5SPY2_9BACT</name>
<protein>
    <submittedName>
        <fullName evidence="1">TerB family tellurite resistance protein</fullName>
    </submittedName>
</protein>
<evidence type="ECO:0000313" key="1">
    <source>
        <dbReference type="EMBL" id="PZR05022.1"/>
    </source>
</evidence>
<dbReference type="SUPFAM" id="SSF158682">
    <property type="entry name" value="TerB-like"/>
    <property type="match status" value="1"/>
</dbReference>
<dbReference type="Gene3D" id="1.10.3680.10">
    <property type="entry name" value="TerB-like"/>
    <property type="match status" value="1"/>
</dbReference>
<organism evidence="1 2">
    <name type="scientific">Archangium gephyra</name>
    <dbReference type="NCBI Taxonomy" id="48"/>
    <lineage>
        <taxon>Bacteria</taxon>
        <taxon>Pseudomonadati</taxon>
        <taxon>Myxococcota</taxon>
        <taxon>Myxococcia</taxon>
        <taxon>Myxococcales</taxon>
        <taxon>Cystobacterineae</taxon>
        <taxon>Archangiaceae</taxon>
        <taxon>Archangium</taxon>
    </lineage>
</organism>
<evidence type="ECO:0000313" key="2">
    <source>
        <dbReference type="Proteomes" id="UP000249061"/>
    </source>
</evidence>
<dbReference type="CDD" id="cd07177">
    <property type="entry name" value="terB_like"/>
    <property type="match status" value="1"/>
</dbReference>
<accession>A0A2W5SPY2</accession>
<gene>
    <name evidence="1" type="ORF">DI536_33230</name>
</gene>
<sequence length="108" mass="11930">MDRPSTQHDVNLETLKLLLQVAWADDVLEPAERAAVVALGQKWGIAAETMDLLLKHLDLGKPLPQPNLGLLRQHRAEVVAAAKWFIGVDGVVDESEKDFVRTVKELLG</sequence>
<proteinExistence type="predicted"/>
<dbReference type="Proteomes" id="UP000249061">
    <property type="component" value="Unassembled WGS sequence"/>
</dbReference>
<dbReference type="EMBL" id="QFQP01000049">
    <property type="protein sequence ID" value="PZR05022.1"/>
    <property type="molecule type" value="Genomic_DNA"/>
</dbReference>
<dbReference type="AlphaFoldDB" id="A0A2W5SPY2"/>